<comment type="caution">
    <text evidence="4">The sequence shown here is derived from an EMBL/GenBank/DDBJ whole genome shotgun (WGS) entry which is preliminary data.</text>
</comment>
<evidence type="ECO:0000313" key="4">
    <source>
        <dbReference type="EMBL" id="MBC6468223.1"/>
    </source>
</evidence>
<dbReference type="SUPFAM" id="SSF50939">
    <property type="entry name" value="Sialidases"/>
    <property type="match status" value="1"/>
</dbReference>
<dbReference type="InterPro" id="IPR036278">
    <property type="entry name" value="Sialidase_sf"/>
</dbReference>
<accession>A0ABR7LUY1</accession>
<proteinExistence type="predicted"/>
<dbReference type="CDD" id="cd15482">
    <property type="entry name" value="Sialidase_non-viral"/>
    <property type="match status" value="3"/>
</dbReference>
<name>A0ABR7LUY1_9ACTN</name>
<feature type="signal peptide" evidence="2">
    <location>
        <begin position="1"/>
        <end position="21"/>
    </location>
</feature>
<keyword evidence="5" id="KW-1185">Reference proteome</keyword>
<feature type="chain" id="PRO_5046500747" evidence="2">
    <location>
        <begin position="22"/>
        <end position="754"/>
    </location>
</feature>
<evidence type="ECO:0000313" key="5">
    <source>
        <dbReference type="Proteomes" id="UP000805614"/>
    </source>
</evidence>
<dbReference type="Proteomes" id="UP000805614">
    <property type="component" value="Unassembled WGS sequence"/>
</dbReference>
<sequence length="754" mass="80635">MSRRSLTLAAVVGLMAATAGAAAVHPDAEPARAERRPVAQIRQEPGDAMLVQRMAGDSVVDAHSYERARDRFRQLRTDNAGRAETAGVTWRSEGPTGIGGRLKDIASDGKGTLWVAAASGGVWRSGDGGKTFQRSWPDSFPQAIGALTRGPDGVLWAGTGETSPGGGSTTYAGTGLYRSADGGKTWKQSGLTDSHRIAEILVDPKNARRMYVAASGDLFAPGGQRGVYRSENGGRSWRKVLAGATPTAGPADLAIDPKQPRTLYATFWDHQRRPDLRQYAGPGSRAYKSTDGGTTWRELGGGLPAAGPDTGRLAITVAPSDPNRLYLLRVHRLGNFDGLWTSADAGATWTRLPDDPLLRSSQSSYGWWFGKLWVSPGDPSDLWVAGVPLIRSRDGGRTFGYGAADVHADQHAMLWENGTPGTIYLGNDGGFYRTDDDGATWVKAVSEPYTQYYTLDVGEQDPSRMVGGAQDNGCSRSYGSAEGWHVFGCGDGLETLINPVDQNRVYYCSQYGNCSRSADGGNTGRNFTGATTSTRRNWKAPLEFDPNDPSIMYYGGNILNRSADGGVTWTPISPDLTEGEGPDPQYSFGTLTTVAVAKSDPKRIYIGADDGTVAVTRDGGAGWTKINAGLPDRWVTRLRVDPSDADVVYVTLSGFRSGSDAAHVFRSTDGGSTWKNISGTLPNAPVNDIVQVGRTLYVANDVGVFVSPLGGSHWLPLPGLPETPVMELRVHRPGGRLYAASFGRGMYSTRIPVR</sequence>
<dbReference type="InterPro" id="IPR015943">
    <property type="entry name" value="WD40/YVTN_repeat-like_dom_sf"/>
</dbReference>
<dbReference type="PANTHER" id="PTHR43739:SF5">
    <property type="entry name" value="EXO-ALPHA-SIALIDASE"/>
    <property type="match status" value="1"/>
</dbReference>
<dbReference type="PANTHER" id="PTHR43739">
    <property type="entry name" value="XYLOGLUCANASE (EUROFUNG)"/>
    <property type="match status" value="1"/>
</dbReference>
<dbReference type="GO" id="GO:0016787">
    <property type="term" value="F:hydrolase activity"/>
    <property type="evidence" value="ECO:0007669"/>
    <property type="project" value="UniProtKB-KW"/>
</dbReference>
<dbReference type="InterPro" id="IPR031778">
    <property type="entry name" value="Sortilin_N"/>
</dbReference>
<protein>
    <submittedName>
        <fullName evidence="4">Glycosyl hydrolase</fullName>
    </submittedName>
</protein>
<dbReference type="EMBL" id="JABVEC010000017">
    <property type="protein sequence ID" value="MBC6468223.1"/>
    <property type="molecule type" value="Genomic_DNA"/>
</dbReference>
<keyword evidence="2" id="KW-0732">Signal</keyword>
<evidence type="ECO:0000256" key="1">
    <source>
        <dbReference type="ARBA" id="ARBA00022737"/>
    </source>
</evidence>
<dbReference type="SUPFAM" id="SSF110296">
    <property type="entry name" value="Oligoxyloglucan reducing end-specific cellobiohydrolase"/>
    <property type="match status" value="2"/>
</dbReference>
<dbReference type="Pfam" id="PF15902">
    <property type="entry name" value="Sortilin-Vps10"/>
    <property type="match status" value="1"/>
</dbReference>
<keyword evidence="4" id="KW-0378">Hydrolase</keyword>
<organism evidence="4 5">
    <name type="scientific">Actinomadura alba</name>
    <dbReference type="NCBI Taxonomy" id="406431"/>
    <lineage>
        <taxon>Bacteria</taxon>
        <taxon>Bacillati</taxon>
        <taxon>Actinomycetota</taxon>
        <taxon>Actinomycetes</taxon>
        <taxon>Streptosporangiales</taxon>
        <taxon>Thermomonosporaceae</taxon>
        <taxon>Actinomadura</taxon>
    </lineage>
</organism>
<reference evidence="4 5" key="1">
    <citation type="submission" date="2020-06" db="EMBL/GenBank/DDBJ databases">
        <title>Actinomadura xiongansis sp. nov., isolated from soil of Baiyangdian.</title>
        <authorList>
            <person name="Zhang X."/>
        </authorList>
    </citation>
    <scope>NUCLEOTIDE SEQUENCE [LARGE SCALE GENOMIC DNA]</scope>
    <source>
        <strain evidence="4 5">HBUM206468</strain>
    </source>
</reference>
<evidence type="ECO:0000256" key="2">
    <source>
        <dbReference type="SAM" id="SignalP"/>
    </source>
</evidence>
<dbReference type="RefSeq" id="WP_187245229.1">
    <property type="nucleotide sequence ID" value="NZ_BAAAOK010000019.1"/>
</dbReference>
<feature type="domain" description="Sortilin N-terminal" evidence="3">
    <location>
        <begin position="176"/>
        <end position="299"/>
    </location>
</feature>
<dbReference type="InterPro" id="IPR052025">
    <property type="entry name" value="Xyloglucanase_GH74"/>
</dbReference>
<keyword evidence="1" id="KW-0677">Repeat</keyword>
<evidence type="ECO:0000259" key="3">
    <source>
        <dbReference type="Pfam" id="PF15902"/>
    </source>
</evidence>
<dbReference type="Gene3D" id="2.130.10.10">
    <property type="entry name" value="YVTN repeat-like/Quinoprotein amine dehydrogenase"/>
    <property type="match status" value="5"/>
</dbReference>
<gene>
    <name evidence="4" type="ORF">HKK74_22400</name>
</gene>